<feature type="compositionally biased region" description="Basic and acidic residues" evidence="1">
    <location>
        <begin position="379"/>
        <end position="388"/>
    </location>
</feature>
<dbReference type="InterPro" id="IPR050896">
    <property type="entry name" value="Mito_lipid_metab_GTPase"/>
</dbReference>
<feature type="compositionally biased region" description="Low complexity" evidence="1">
    <location>
        <begin position="99"/>
        <end position="111"/>
    </location>
</feature>
<dbReference type="AlphaFoldDB" id="W7U0B9"/>
<evidence type="ECO:0000256" key="1">
    <source>
        <dbReference type="SAM" id="MobiDB-lite"/>
    </source>
</evidence>
<organism evidence="4 5">
    <name type="scientific">Nannochloropsis gaditana</name>
    <dbReference type="NCBI Taxonomy" id="72520"/>
    <lineage>
        <taxon>Eukaryota</taxon>
        <taxon>Sar</taxon>
        <taxon>Stramenopiles</taxon>
        <taxon>Ochrophyta</taxon>
        <taxon>Eustigmatophyceae</taxon>
        <taxon>Eustigmatales</taxon>
        <taxon>Monodopsidaceae</taxon>
        <taxon>Nannochloropsis</taxon>
    </lineage>
</organism>
<dbReference type="CDD" id="cd01855">
    <property type="entry name" value="YqeH"/>
    <property type="match status" value="1"/>
</dbReference>
<feature type="region of interest" description="Disordered" evidence="1">
    <location>
        <begin position="504"/>
        <end position="546"/>
    </location>
</feature>
<dbReference type="OrthoDB" id="1696305at2759"/>
<dbReference type="PANTHER" id="PTHR46434">
    <property type="entry name" value="GENETIC INTERACTOR OF PROHIBITINS 3, MITOCHONDRIAL"/>
    <property type="match status" value="1"/>
</dbReference>
<feature type="region of interest" description="Disordered" evidence="1">
    <location>
        <begin position="345"/>
        <end position="391"/>
    </location>
</feature>
<feature type="compositionally biased region" description="Acidic residues" evidence="1">
    <location>
        <begin position="262"/>
        <end position="313"/>
    </location>
</feature>
<reference evidence="4 5" key="1">
    <citation type="journal article" date="2014" name="Mol. Plant">
        <title>Chromosome Scale Genome Assembly and Transcriptome Profiling of Nannochloropsis gaditana in Nitrogen Depletion.</title>
        <authorList>
            <person name="Corteggiani Carpinelli E."/>
            <person name="Telatin A."/>
            <person name="Vitulo N."/>
            <person name="Forcato C."/>
            <person name="D'Angelo M."/>
            <person name="Schiavon R."/>
            <person name="Vezzi A."/>
            <person name="Giacometti G.M."/>
            <person name="Morosinotto T."/>
            <person name="Valle G."/>
        </authorList>
    </citation>
    <scope>NUCLEOTIDE SEQUENCE [LARGE SCALE GENOMIC DNA]</scope>
    <source>
        <strain evidence="4 5">B-31</strain>
    </source>
</reference>
<feature type="domain" description="NOA1/YqeH-like C-terminal" evidence="3">
    <location>
        <begin position="823"/>
        <end position="920"/>
    </location>
</feature>
<feature type="domain" description="G" evidence="2">
    <location>
        <begin position="695"/>
        <end position="773"/>
    </location>
</feature>
<dbReference type="PANTHER" id="PTHR46434:SF1">
    <property type="entry name" value="GENETIC INTERACTOR OF PROHIBITINS 3, MITOCHONDRIAL"/>
    <property type="match status" value="1"/>
</dbReference>
<feature type="region of interest" description="Disordered" evidence="1">
    <location>
        <begin position="719"/>
        <end position="741"/>
    </location>
</feature>
<dbReference type="GO" id="GO:0005739">
    <property type="term" value="C:mitochondrion"/>
    <property type="evidence" value="ECO:0007669"/>
    <property type="project" value="TreeGrafter"/>
</dbReference>
<name>W7U0B9_9STRA</name>
<protein>
    <submittedName>
        <fullName evidence="4">Ribosome biogenesis gtpase</fullName>
    </submittedName>
</protein>
<dbReference type="InterPro" id="IPR027417">
    <property type="entry name" value="P-loop_NTPase"/>
</dbReference>
<dbReference type="InterPro" id="IPR006073">
    <property type="entry name" value="GTP-bd"/>
</dbReference>
<gene>
    <name evidence="4" type="primary">Lrc5</name>
    <name evidence="4" type="ORF">Naga_100007g10</name>
</gene>
<dbReference type="EMBL" id="AZIL01000177">
    <property type="protein sequence ID" value="EWM29198.1"/>
    <property type="molecule type" value="Genomic_DNA"/>
</dbReference>
<feature type="compositionally biased region" description="Basic and acidic residues" evidence="1">
    <location>
        <begin position="526"/>
        <end position="537"/>
    </location>
</feature>
<dbReference type="Gene3D" id="3.40.50.300">
    <property type="entry name" value="P-loop containing nucleotide triphosphate hydrolases"/>
    <property type="match status" value="1"/>
</dbReference>
<sequence>MAPHLSGLNFHSLVKRSSAAALLFSLFIMKLPCVGAFQGVVRVWSSAVAPSRAAVLTSFMSPKRHVLKRMPISALCRRSTIMASRKAGAGQGEHEAEGEGISPESISSTGSNAGGKGIGRGPRNRRKIAVSAEEEEFSALSDSRTSVSEEKDSIRRPRVISRPPSRPVKRTMTINPNWRAHGGPENSIKGPEEAASSSSGTAGSGKARVGKNGPRGASPLGAEVPRYVEDEDEDGITFPKDMVIRGLDSQSYEEARRQAVLSDDEGEEEEWADEGVMVEEEEGEDFDEEEEEEDFDEEEEEEDFDEGDEEEEDGAHLPPVRPVSMEERLRLAESGNIFNPYVARMHTRAGTGEGPSGEAEDPGPMDGGGLRFLEEDVSPGEKREEARRAQAPSLPVKFQYKVVVGAGTCPGCGNAFQTKNESSPGFLPPDVYERLQAQMTALRPGAPRKPRPDAPPLSKSAAGALRKKTETRGEEGDLFQGLSAEEEVEMLLSGKSREEFEIERAAGRGREAQGGEVDLDLDEEGKEEKEGEGREGEEGGEGEEEEEEFRAVICQRCHKLKHYGDVEDALRPGWSANELLTPERFRELVSVVRRKRCAVVCLVDIFDFHGSLLYNLPRIVGSNPVLVAVNKADLLPADFSQDRVRIWVKQELEKVGMTDVSTRDIHLISCKTGNNVRPLLRSMKQMARQRRRDLYVIGAANVGKSTFINRLIELGRSGGDAQRKKKKKQGEQSKGGSLVTTSALPGTTLDFIEVDLGDKVSLYDTPGLILPHQITTLLNTEELKAVIPQKRINHVTLRLKEGKSVLLGGLVRLDMLEGRPFLFTFYVSNEVKLHQTATDRAGEFLDSHLGELISPPFTQERRAAMGPWVPRDFEIEGTGWKTSAVDIVISGLGWISVTGALDCKVRVMAPEAVGVRLRSPLMPYETWATTAKWTGLRAVKSDKQKGSSR</sequence>
<evidence type="ECO:0000259" key="3">
    <source>
        <dbReference type="Pfam" id="PF21516"/>
    </source>
</evidence>
<evidence type="ECO:0000313" key="4">
    <source>
        <dbReference type="EMBL" id="EWM29198.1"/>
    </source>
</evidence>
<proteinExistence type="predicted"/>
<comment type="caution">
    <text evidence="4">The sequence shown here is derived from an EMBL/GenBank/DDBJ whole genome shotgun (WGS) entry which is preliminary data.</text>
</comment>
<feature type="compositionally biased region" description="Basic and acidic residues" evidence="1">
    <location>
        <begin position="504"/>
        <end position="513"/>
    </location>
</feature>
<keyword evidence="5" id="KW-1185">Reference proteome</keyword>
<feature type="compositionally biased region" description="Low complexity" evidence="1">
    <location>
        <begin position="194"/>
        <end position="205"/>
    </location>
</feature>
<dbReference type="GO" id="GO:0005525">
    <property type="term" value="F:GTP binding"/>
    <property type="evidence" value="ECO:0007669"/>
    <property type="project" value="InterPro"/>
</dbReference>
<feature type="region of interest" description="Disordered" evidence="1">
    <location>
        <begin position="85"/>
        <end position="324"/>
    </location>
</feature>
<evidence type="ECO:0000259" key="2">
    <source>
        <dbReference type="Pfam" id="PF01926"/>
    </source>
</evidence>
<dbReference type="Pfam" id="PF21516">
    <property type="entry name" value="YqeH-like_C"/>
    <property type="match status" value="1"/>
</dbReference>
<feature type="region of interest" description="Disordered" evidence="1">
    <location>
        <begin position="440"/>
        <end position="482"/>
    </location>
</feature>
<evidence type="ECO:0000313" key="5">
    <source>
        <dbReference type="Proteomes" id="UP000019335"/>
    </source>
</evidence>
<dbReference type="SUPFAM" id="SSF52540">
    <property type="entry name" value="P-loop containing nucleoside triphosphate hydrolases"/>
    <property type="match status" value="1"/>
</dbReference>
<dbReference type="Pfam" id="PF01926">
    <property type="entry name" value="MMR_HSR1"/>
    <property type="match status" value="1"/>
</dbReference>
<accession>W7U0B9</accession>
<dbReference type="InterPro" id="IPR048422">
    <property type="entry name" value="NOA1/YqeH-like_C"/>
</dbReference>
<dbReference type="Proteomes" id="UP000019335">
    <property type="component" value="Chromosome 3"/>
</dbReference>